<evidence type="ECO:0000313" key="3">
    <source>
        <dbReference type="Proteomes" id="UP001054945"/>
    </source>
</evidence>
<gene>
    <name evidence="2" type="ORF">CEXT_662331</name>
</gene>
<evidence type="ECO:0000313" key="2">
    <source>
        <dbReference type="EMBL" id="GIX81344.1"/>
    </source>
</evidence>
<comment type="caution">
    <text evidence="2">The sequence shown here is derived from an EMBL/GenBank/DDBJ whole genome shotgun (WGS) entry which is preliminary data.</text>
</comment>
<accession>A0AAV4ND54</accession>
<evidence type="ECO:0000256" key="1">
    <source>
        <dbReference type="SAM" id="Phobius"/>
    </source>
</evidence>
<proteinExistence type="predicted"/>
<keyword evidence="1" id="KW-1133">Transmembrane helix</keyword>
<protein>
    <submittedName>
        <fullName evidence="2">Uncharacterized protein</fullName>
    </submittedName>
</protein>
<keyword evidence="3" id="KW-1185">Reference proteome</keyword>
<sequence length="115" mass="13127">MAVFLSLTFSTSQNYLLSTIVDFFPMLICGAVLWFHDSSKENGRNVRPIAIEFLFGIEAYLINPLTHTRETLFLRGKMDFLSFVSRLFVNFISLCTAMENMEMGKANMHCLLEAS</sequence>
<keyword evidence="1" id="KW-0472">Membrane</keyword>
<dbReference type="EMBL" id="BPLR01003119">
    <property type="protein sequence ID" value="GIX81344.1"/>
    <property type="molecule type" value="Genomic_DNA"/>
</dbReference>
<dbReference type="Proteomes" id="UP001054945">
    <property type="component" value="Unassembled WGS sequence"/>
</dbReference>
<organism evidence="2 3">
    <name type="scientific">Caerostris extrusa</name>
    <name type="common">Bark spider</name>
    <name type="synonym">Caerostris bankana</name>
    <dbReference type="NCBI Taxonomy" id="172846"/>
    <lineage>
        <taxon>Eukaryota</taxon>
        <taxon>Metazoa</taxon>
        <taxon>Ecdysozoa</taxon>
        <taxon>Arthropoda</taxon>
        <taxon>Chelicerata</taxon>
        <taxon>Arachnida</taxon>
        <taxon>Araneae</taxon>
        <taxon>Araneomorphae</taxon>
        <taxon>Entelegynae</taxon>
        <taxon>Araneoidea</taxon>
        <taxon>Araneidae</taxon>
        <taxon>Caerostris</taxon>
    </lineage>
</organism>
<reference evidence="2 3" key="1">
    <citation type="submission" date="2021-06" db="EMBL/GenBank/DDBJ databases">
        <title>Caerostris extrusa draft genome.</title>
        <authorList>
            <person name="Kono N."/>
            <person name="Arakawa K."/>
        </authorList>
    </citation>
    <scope>NUCLEOTIDE SEQUENCE [LARGE SCALE GENOMIC DNA]</scope>
</reference>
<dbReference type="AlphaFoldDB" id="A0AAV4ND54"/>
<keyword evidence="1" id="KW-0812">Transmembrane</keyword>
<name>A0AAV4ND54_CAEEX</name>
<feature type="transmembrane region" description="Helical" evidence="1">
    <location>
        <begin position="15"/>
        <end position="36"/>
    </location>
</feature>